<evidence type="ECO:0000259" key="3">
    <source>
        <dbReference type="Pfam" id="PF09990"/>
    </source>
</evidence>
<feature type="domain" description="DUF2231" evidence="3">
    <location>
        <begin position="7"/>
        <end position="97"/>
    </location>
</feature>
<feature type="transmembrane region" description="Helical" evidence="2">
    <location>
        <begin position="40"/>
        <end position="60"/>
    </location>
</feature>
<protein>
    <recommendedName>
        <fullName evidence="3">DUF2231 domain-containing protein</fullName>
    </recommendedName>
</protein>
<name>A0ABY4RQL8_9BACL</name>
<sequence>MDYIVKNLHFILIHIPLSMLIFSFIFDLLAWTLNKREWHTAAALCLFAGTLGAVASVLTGPSMPNPAVQKHALYGQLSMALFIVLSLVRLWFIWKKKTAGIPLIWQPHWWAFYSLPTRGIWAGRWCIRRKAPACSGLTGCLHRRAERLPKAAAERSLKPPPAARGSSERQSLRLCPV</sequence>
<proteinExistence type="predicted"/>
<accession>A0ABY4RQL8</accession>
<dbReference type="Proteomes" id="UP001057134">
    <property type="component" value="Chromosome"/>
</dbReference>
<reference evidence="4" key="1">
    <citation type="submission" date="2018-02" db="EMBL/GenBank/DDBJ databases">
        <authorList>
            <person name="Kim S.-K."/>
            <person name="Jung H.-I."/>
            <person name="Lee S.-W."/>
        </authorList>
    </citation>
    <scope>NUCLEOTIDE SEQUENCE</scope>
    <source>
        <strain evidence="4">SK3146</strain>
    </source>
</reference>
<dbReference type="Pfam" id="PF09990">
    <property type="entry name" value="DUF2231"/>
    <property type="match status" value="1"/>
</dbReference>
<evidence type="ECO:0000256" key="1">
    <source>
        <dbReference type="SAM" id="MobiDB-lite"/>
    </source>
</evidence>
<feature type="transmembrane region" description="Helical" evidence="2">
    <location>
        <begin position="72"/>
        <end position="92"/>
    </location>
</feature>
<dbReference type="InterPro" id="IPR019251">
    <property type="entry name" value="DUF2231_TM"/>
</dbReference>
<evidence type="ECO:0000313" key="5">
    <source>
        <dbReference type="Proteomes" id="UP001057134"/>
    </source>
</evidence>
<keyword evidence="2" id="KW-0812">Transmembrane</keyword>
<reference evidence="4" key="2">
    <citation type="journal article" date="2021" name="J Anim Sci Technol">
        <title>Complete genome sequence of Paenibacillus konkukensis sp. nov. SK3146 as a potential probiotic strain.</title>
        <authorList>
            <person name="Jung H.I."/>
            <person name="Park S."/>
            <person name="Niu K.M."/>
            <person name="Lee S.W."/>
            <person name="Kothari D."/>
            <person name="Yi K.J."/>
            <person name="Kim S.K."/>
        </authorList>
    </citation>
    <scope>NUCLEOTIDE SEQUENCE</scope>
    <source>
        <strain evidence="4">SK3146</strain>
    </source>
</reference>
<gene>
    <name evidence="4" type="ORF">SK3146_04056</name>
</gene>
<keyword evidence="5" id="KW-1185">Reference proteome</keyword>
<keyword evidence="2" id="KW-0472">Membrane</keyword>
<evidence type="ECO:0000313" key="4">
    <source>
        <dbReference type="EMBL" id="UQZ84801.1"/>
    </source>
</evidence>
<feature type="region of interest" description="Disordered" evidence="1">
    <location>
        <begin position="151"/>
        <end position="177"/>
    </location>
</feature>
<evidence type="ECO:0000256" key="2">
    <source>
        <dbReference type="SAM" id="Phobius"/>
    </source>
</evidence>
<dbReference type="EMBL" id="CP027059">
    <property type="protein sequence ID" value="UQZ84801.1"/>
    <property type="molecule type" value="Genomic_DNA"/>
</dbReference>
<keyword evidence="2" id="KW-1133">Transmembrane helix</keyword>
<organism evidence="4 5">
    <name type="scientific">Paenibacillus konkukensis</name>
    <dbReference type="NCBI Taxonomy" id="2020716"/>
    <lineage>
        <taxon>Bacteria</taxon>
        <taxon>Bacillati</taxon>
        <taxon>Bacillota</taxon>
        <taxon>Bacilli</taxon>
        <taxon>Bacillales</taxon>
        <taxon>Paenibacillaceae</taxon>
        <taxon>Paenibacillus</taxon>
    </lineage>
</organism>
<feature type="transmembrane region" description="Helical" evidence="2">
    <location>
        <begin position="12"/>
        <end position="33"/>
    </location>
</feature>